<keyword evidence="3" id="KW-1185">Reference proteome</keyword>
<keyword evidence="1" id="KW-1133">Transmembrane helix</keyword>
<organism evidence="2 3">
    <name type="scientific">Triangularia verruculosa</name>
    <dbReference type="NCBI Taxonomy" id="2587418"/>
    <lineage>
        <taxon>Eukaryota</taxon>
        <taxon>Fungi</taxon>
        <taxon>Dikarya</taxon>
        <taxon>Ascomycota</taxon>
        <taxon>Pezizomycotina</taxon>
        <taxon>Sordariomycetes</taxon>
        <taxon>Sordariomycetidae</taxon>
        <taxon>Sordariales</taxon>
        <taxon>Podosporaceae</taxon>
        <taxon>Triangularia</taxon>
    </lineage>
</organism>
<dbReference type="PANTHER" id="PTHR37577:SF1">
    <property type="entry name" value="INTEGRAL MEMBRANE PROTEIN"/>
    <property type="match status" value="1"/>
</dbReference>
<evidence type="ECO:0000313" key="2">
    <source>
        <dbReference type="EMBL" id="KAK4198908.1"/>
    </source>
</evidence>
<dbReference type="EMBL" id="MU863939">
    <property type="protein sequence ID" value="KAK4198908.1"/>
    <property type="molecule type" value="Genomic_DNA"/>
</dbReference>
<evidence type="ECO:0000313" key="3">
    <source>
        <dbReference type="Proteomes" id="UP001303160"/>
    </source>
</evidence>
<dbReference type="InterPro" id="IPR053018">
    <property type="entry name" value="Elsinochrome_Biosynth-Asso"/>
</dbReference>
<feature type="transmembrane region" description="Helical" evidence="1">
    <location>
        <begin position="81"/>
        <end position="98"/>
    </location>
</feature>
<comment type="caution">
    <text evidence="2">The sequence shown here is derived from an EMBL/GenBank/DDBJ whole genome shotgun (WGS) entry which is preliminary data.</text>
</comment>
<sequence>RRKRIGRMHGIIDTILISWSDQQIVLGLATSIATLYHWGSFSTYHFNIIKQWLVFCTITHANALLVHCEYFGDKRKWLNRLRGALMSIHTVLTIYVFFKDGNFNIIPGLANKTPLQILPARCFFTNASRGETLETIRQSTTEYGSLILLLTAFILLLFGLGSLIVRLFSKRTARQVSWVLRQLGLSGNLIVGAYVTSKICYLRIWLTDEQLIDDEEHTYSYGQFVPILMSIFVLFGAIETWLGEFFARPTLIATYYRITSRPLHSEYQLILSTTDEGTSKSLSERKISKHQHESD</sequence>
<dbReference type="PANTHER" id="PTHR37577">
    <property type="entry name" value="INTEGRAL MEMBRANE PROTEIN"/>
    <property type="match status" value="1"/>
</dbReference>
<accession>A0AAN7ATK9</accession>
<evidence type="ECO:0000256" key="1">
    <source>
        <dbReference type="SAM" id="Phobius"/>
    </source>
</evidence>
<keyword evidence="1" id="KW-0812">Transmembrane</keyword>
<feature type="transmembrane region" description="Helical" evidence="1">
    <location>
        <begin position="143"/>
        <end position="165"/>
    </location>
</feature>
<reference evidence="2" key="2">
    <citation type="submission" date="2023-05" db="EMBL/GenBank/DDBJ databases">
        <authorList>
            <consortium name="Lawrence Berkeley National Laboratory"/>
            <person name="Steindorff A."/>
            <person name="Hensen N."/>
            <person name="Bonometti L."/>
            <person name="Westerberg I."/>
            <person name="Brannstrom I.O."/>
            <person name="Guillou S."/>
            <person name="Cros-Aarteil S."/>
            <person name="Calhoun S."/>
            <person name="Haridas S."/>
            <person name="Kuo A."/>
            <person name="Mondo S."/>
            <person name="Pangilinan J."/>
            <person name="Riley R."/>
            <person name="Labutti K."/>
            <person name="Andreopoulos B."/>
            <person name="Lipzen A."/>
            <person name="Chen C."/>
            <person name="Yanf M."/>
            <person name="Daum C."/>
            <person name="Ng V."/>
            <person name="Clum A."/>
            <person name="Ohm R."/>
            <person name="Martin F."/>
            <person name="Silar P."/>
            <person name="Natvig D."/>
            <person name="Lalanne C."/>
            <person name="Gautier V."/>
            <person name="Ament-Velasquez S.L."/>
            <person name="Kruys A."/>
            <person name="Hutchinson M.I."/>
            <person name="Powell A.J."/>
            <person name="Barry K."/>
            <person name="Miller A.N."/>
            <person name="Grigoriev I.V."/>
            <person name="Debuchy R."/>
            <person name="Gladieux P."/>
            <person name="Thoren M.H."/>
            <person name="Johannesson H."/>
        </authorList>
    </citation>
    <scope>NUCLEOTIDE SEQUENCE</scope>
    <source>
        <strain evidence="2">CBS 315.58</strain>
    </source>
</reference>
<feature type="non-terminal residue" evidence="2">
    <location>
        <position position="1"/>
    </location>
</feature>
<reference evidence="2" key="1">
    <citation type="journal article" date="2023" name="Mol. Phylogenet. Evol.">
        <title>Genome-scale phylogeny and comparative genomics of the fungal order Sordariales.</title>
        <authorList>
            <person name="Hensen N."/>
            <person name="Bonometti L."/>
            <person name="Westerberg I."/>
            <person name="Brannstrom I.O."/>
            <person name="Guillou S."/>
            <person name="Cros-Aarteil S."/>
            <person name="Calhoun S."/>
            <person name="Haridas S."/>
            <person name="Kuo A."/>
            <person name="Mondo S."/>
            <person name="Pangilinan J."/>
            <person name="Riley R."/>
            <person name="LaButti K."/>
            <person name="Andreopoulos B."/>
            <person name="Lipzen A."/>
            <person name="Chen C."/>
            <person name="Yan M."/>
            <person name="Daum C."/>
            <person name="Ng V."/>
            <person name="Clum A."/>
            <person name="Steindorff A."/>
            <person name="Ohm R.A."/>
            <person name="Martin F."/>
            <person name="Silar P."/>
            <person name="Natvig D.O."/>
            <person name="Lalanne C."/>
            <person name="Gautier V."/>
            <person name="Ament-Velasquez S.L."/>
            <person name="Kruys A."/>
            <person name="Hutchinson M.I."/>
            <person name="Powell A.J."/>
            <person name="Barry K."/>
            <person name="Miller A.N."/>
            <person name="Grigoriev I.V."/>
            <person name="Debuchy R."/>
            <person name="Gladieux P."/>
            <person name="Hiltunen Thoren M."/>
            <person name="Johannesson H."/>
        </authorList>
    </citation>
    <scope>NUCLEOTIDE SEQUENCE</scope>
    <source>
        <strain evidence="2">CBS 315.58</strain>
    </source>
</reference>
<protein>
    <submittedName>
        <fullName evidence="2">Uncharacterized protein</fullName>
    </submittedName>
</protein>
<proteinExistence type="predicted"/>
<dbReference type="AlphaFoldDB" id="A0AAN7ATK9"/>
<dbReference type="Proteomes" id="UP001303160">
    <property type="component" value="Unassembled WGS sequence"/>
</dbReference>
<name>A0AAN7ATK9_9PEZI</name>
<feature type="transmembrane region" description="Helical" evidence="1">
    <location>
        <begin position="185"/>
        <end position="204"/>
    </location>
</feature>
<feature type="transmembrane region" description="Helical" evidence="1">
    <location>
        <begin position="224"/>
        <end position="247"/>
    </location>
</feature>
<gene>
    <name evidence="2" type="ORF">QBC40DRAFT_177673</name>
</gene>
<keyword evidence="1" id="KW-0472">Membrane</keyword>